<sequence length="267" mass="30336">MTKKLFSFRLPAQILLLLSVAIFSCGKRELSPQNDAPVNAEAHSNAFVVSQALSQTTMPGYDITDIQYNADHSLKSYRTEGGTYTTNVTYAPNKVIYTTIFSGIKSSDIVYDLVNQYAVKKLETFYTSGGNVSDIIQTDYIYQAGKVVKEYYRENNLPDGYLAYYYDDHNVTFQERYDADGNIVNKTSYEYYLKHMDKSTVFSQFNFKMDAKLFPQRSLNLVETKYLKKPGKNPVATHYTYVLNGSGYPASGSVTGPDPYNWTSIWQ</sequence>
<keyword evidence="3" id="KW-1185">Reference proteome</keyword>
<accession>A0A9X1P7E9</accession>
<feature type="signal peptide" evidence="1">
    <location>
        <begin position="1"/>
        <end position="24"/>
    </location>
</feature>
<evidence type="ECO:0000313" key="3">
    <source>
        <dbReference type="Proteomes" id="UP001139700"/>
    </source>
</evidence>
<dbReference type="Proteomes" id="UP001139700">
    <property type="component" value="Unassembled WGS sequence"/>
</dbReference>
<protein>
    <recommendedName>
        <fullName evidence="4">DUF4595 domain-containing protein</fullName>
    </recommendedName>
</protein>
<gene>
    <name evidence="2" type="ORF">LXM24_08535</name>
</gene>
<evidence type="ECO:0008006" key="4">
    <source>
        <dbReference type="Google" id="ProtNLM"/>
    </source>
</evidence>
<dbReference type="EMBL" id="JAJTTA010000002">
    <property type="protein sequence ID" value="MCF0040126.1"/>
    <property type="molecule type" value="Genomic_DNA"/>
</dbReference>
<evidence type="ECO:0000313" key="2">
    <source>
        <dbReference type="EMBL" id="MCF0040126.1"/>
    </source>
</evidence>
<feature type="chain" id="PRO_5040773851" description="DUF4595 domain-containing protein" evidence="1">
    <location>
        <begin position="25"/>
        <end position="267"/>
    </location>
</feature>
<name>A0A9X1P7E9_9BACT</name>
<reference evidence="2" key="1">
    <citation type="submission" date="2021-12" db="EMBL/GenBank/DDBJ databases">
        <title>Novel species in genus Dyadobacter.</title>
        <authorList>
            <person name="Ma C."/>
        </authorList>
    </citation>
    <scope>NUCLEOTIDE SEQUENCE</scope>
    <source>
        <strain evidence="2">CY399</strain>
    </source>
</reference>
<evidence type="ECO:0000256" key="1">
    <source>
        <dbReference type="SAM" id="SignalP"/>
    </source>
</evidence>
<dbReference type="AlphaFoldDB" id="A0A9X1P7E9"/>
<dbReference type="RefSeq" id="WP_234612570.1">
    <property type="nucleotide sequence ID" value="NZ_CP098806.1"/>
</dbReference>
<dbReference type="PROSITE" id="PS51257">
    <property type="entry name" value="PROKAR_LIPOPROTEIN"/>
    <property type="match status" value="1"/>
</dbReference>
<organism evidence="2 3">
    <name type="scientific">Dyadobacter fanqingshengii</name>
    <dbReference type="NCBI Taxonomy" id="2906443"/>
    <lineage>
        <taxon>Bacteria</taxon>
        <taxon>Pseudomonadati</taxon>
        <taxon>Bacteroidota</taxon>
        <taxon>Cytophagia</taxon>
        <taxon>Cytophagales</taxon>
        <taxon>Spirosomataceae</taxon>
        <taxon>Dyadobacter</taxon>
    </lineage>
</organism>
<keyword evidence="1" id="KW-0732">Signal</keyword>
<proteinExistence type="predicted"/>
<comment type="caution">
    <text evidence="2">The sequence shown here is derived from an EMBL/GenBank/DDBJ whole genome shotgun (WGS) entry which is preliminary data.</text>
</comment>